<dbReference type="RefSeq" id="WP_189455104.1">
    <property type="nucleotide sequence ID" value="NZ_BMYD01000002.1"/>
</dbReference>
<feature type="domain" description="Glycosyl hydrolase family 13 catalytic" evidence="8">
    <location>
        <begin position="27"/>
        <end position="381"/>
    </location>
</feature>
<evidence type="ECO:0000256" key="1">
    <source>
        <dbReference type="ARBA" id="ARBA00008061"/>
    </source>
</evidence>
<keyword evidence="2 6" id="KW-0378">Hydrolase</keyword>
<proteinExistence type="inferred from homology"/>
<comment type="caution">
    <text evidence="9">The sequence shown here is derived from an EMBL/GenBank/DDBJ whole genome shotgun (WGS) entry which is preliminary data.</text>
</comment>
<comment type="similarity">
    <text evidence="1 5">Belongs to the glycosyl hydrolase 13 family.</text>
</comment>
<evidence type="ECO:0000256" key="2">
    <source>
        <dbReference type="ARBA" id="ARBA00022801"/>
    </source>
</evidence>
<dbReference type="Proteomes" id="UP000646426">
    <property type="component" value="Unassembled WGS sequence"/>
</dbReference>
<evidence type="ECO:0000256" key="3">
    <source>
        <dbReference type="ARBA" id="ARBA00023277"/>
    </source>
</evidence>
<dbReference type="EMBL" id="BMYD01000002">
    <property type="protein sequence ID" value="GHA78980.1"/>
    <property type="molecule type" value="Genomic_DNA"/>
</dbReference>
<dbReference type="SMART" id="SM00642">
    <property type="entry name" value="Aamy"/>
    <property type="match status" value="1"/>
</dbReference>
<dbReference type="CDD" id="cd11315">
    <property type="entry name" value="AmyAc_bac1_AmyA"/>
    <property type="match status" value="1"/>
</dbReference>
<keyword evidence="4 6" id="KW-0326">Glycosidase</keyword>
<dbReference type="PANTHER" id="PTHR43447">
    <property type="entry name" value="ALPHA-AMYLASE"/>
    <property type="match status" value="1"/>
</dbReference>
<evidence type="ECO:0000256" key="6">
    <source>
        <dbReference type="RuleBase" id="RU361134"/>
    </source>
</evidence>
<feature type="chain" id="PRO_5037563235" description="Alpha-amylase" evidence="7">
    <location>
        <begin position="27"/>
        <end position="466"/>
    </location>
</feature>
<gene>
    <name evidence="9" type="primary">amy</name>
    <name evidence="9" type="ORF">GCM10007067_15510</name>
</gene>
<dbReference type="SUPFAM" id="SSF51445">
    <property type="entry name" value="(Trans)glycosidases"/>
    <property type="match status" value="1"/>
</dbReference>
<dbReference type="PRINTS" id="PR00110">
    <property type="entry name" value="ALPHAAMYLASE"/>
</dbReference>
<organism evidence="9 10">
    <name type="scientific">Cognatilysobacter bugurensis</name>
    <dbReference type="NCBI Taxonomy" id="543356"/>
    <lineage>
        <taxon>Bacteria</taxon>
        <taxon>Pseudomonadati</taxon>
        <taxon>Pseudomonadota</taxon>
        <taxon>Gammaproteobacteria</taxon>
        <taxon>Lysobacterales</taxon>
        <taxon>Lysobacteraceae</taxon>
        <taxon>Cognatilysobacter</taxon>
    </lineage>
</organism>
<keyword evidence="7" id="KW-0732">Signal</keyword>
<evidence type="ECO:0000313" key="9">
    <source>
        <dbReference type="EMBL" id="GHA78980.1"/>
    </source>
</evidence>
<reference evidence="9" key="2">
    <citation type="submission" date="2020-09" db="EMBL/GenBank/DDBJ databases">
        <authorList>
            <person name="Sun Q."/>
            <person name="Kim S."/>
        </authorList>
    </citation>
    <scope>NUCLEOTIDE SEQUENCE</scope>
    <source>
        <strain evidence="9">KCTC 23077</strain>
    </source>
</reference>
<keyword evidence="3 6" id="KW-0119">Carbohydrate metabolism</keyword>
<dbReference type="PROSITE" id="PS51318">
    <property type="entry name" value="TAT"/>
    <property type="match status" value="1"/>
</dbReference>
<evidence type="ECO:0000256" key="4">
    <source>
        <dbReference type="ARBA" id="ARBA00023295"/>
    </source>
</evidence>
<dbReference type="AlphaFoldDB" id="A0A918SZE9"/>
<evidence type="ECO:0000256" key="5">
    <source>
        <dbReference type="RuleBase" id="RU003615"/>
    </source>
</evidence>
<evidence type="ECO:0000256" key="7">
    <source>
        <dbReference type="SAM" id="SignalP"/>
    </source>
</evidence>
<dbReference type="Gene3D" id="3.20.20.80">
    <property type="entry name" value="Glycosidases"/>
    <property type="match status" value="1"/>
</dbReference>
<dbReference type="InterPro" id="IPR006311">
    <property type="entry name" value="TAT_signal"/>
</dbReference>
<dbReference type="InterPro" id="IPR006046">
    <property type="entry name" value="Alpha_amylase"/>
</dbReference>
<feature type="signal peptide" evidence="7">
    <location>
        <begin position="1"/>
        <end position="26"/>
    </location>
</feature>
<dbReference type="GO" id="GO:0004556">
    <property type="term" value="F:alpha-amylase activity"/>
    <property type="evidence" value="ECO:0007669"/>
    <property type="project" value="UniProtKB-UniRule"/>
</dbReference>
<reference evidence="9" key="1">
    <citation type="journal article" date="2014" name="Int. J. Syst. Evol. Microbiol.">
        <title>Complete genome sequence of Corynebacterium casei LMG S-19264T (=DSM 44701T), isolated from a smear-ripened cheese.</title>
        <authorList>
            <consortium name="US DOE Joint Genome Institute (JGI-PGF)"/>
            <person name="Walter F."/>
            <person name="Albersmeier A."/>
            <person name="Kalinowski J."/>
            <person name="Ruckert C."/>
        </authorList>
    </citation>
    <scope>NUCLEOTIDE SEQUENCE</scope>
    <source>
        <strain evidence="9">KCTC 23077</strain>
    </source>
</reference>
<name>A0A918SZE9_9GAMM</name>
<dbReference type="Pfam" id="PF00128">
    <property type="entry name" value="Alpha-amylase"/>
    <property type="match status" value="1"/>
</dbReference>
<evidence type="ECO:0000313" key="10">
    <source>
        <dbReference type="Proteomes" id="UP000646426"/>
    </source>
</evidence>
<keyword evidence="10" id="KW-1185">Reference proteome</keyword>
<protein>
    <recommendedName>
        <fullName evidence="6">Alpha-amylase</fullName>
        <ecNumber evidence="6">3.2.1.1</ecNumber>
    </recommendedName>
</protein>
<dbReference type="GO" id="GO:0005975">
    <property type="term" value="P:carbohydrate metabolic process"/>
    <property type="evidence" value="ECO:0007669"/>
    <property type="project" value="InterPro"/>
</dbReference>
<comment type="catalytic activity">
    <reaction evidence="6">
        <text>Endohydrolysis of (1-&gt;4)-alpha-D-glucosidic linkages in polysaccharides containing three or more (1-&gt;4)-alpha-linked D-glucose units.</text>
        <dbReference type="EC" id="3.2.1.1"/>
    </reaction>
</comment>
<dbReference type="InterPro" id="IPR017853">
    <property type="entry name" value="GH"/>
</dbReference>
<evidence type="ECO:0000259" key="8">
    <source>
        <dbReference type="SMART" id="SM00642"/>
    </source>
</evidence>
<dbReference type="InterPro" id="IPR006047">
    <property type="entry name" value="GH13_cat_dom"/>
</dbReference>
<dbReference type="GO" id="GO:0043169">
    <property type="term" value="F:cation binding"/>
    <property type="evidence" value="ECO:0007669"/>
    <property type="project" value="InterPro"/>
</dbReference>
<sequence>MPVRRSLIRGALATALLACAAPAVQADVVVHAFNWRYDTVQARAAQIQAAGYKAVLVAPAYRSEGSAWWARYQPQDYRVIHHPLGDSTAFRNMVSALKARGIRVYADVILNHMANESAQRSDLNYPGARVLGIYAGNSSYFNSLRLFGSLQYNFLSASDFGPARCITDYNSVYEVQTYRLCGGSGDAGLPDLVANDWVVQQQRSYLQTLKNWGVQGFRIDAAKHMPATHMNRVLTSDLKSGVHVFGEIITSGGAGNTEYDRFLAPYLRDTDHGAYDFPMFSAIRSAFSFNGTMSTLVNPGAVGLALPNARAITFTVTHDIPNNAGFRYQILNATDEKLAYAYVMGRDGGTPLLYSDNNESGDNRWVNAWNRDDLKRMVGFHNAMTGRDMQVLSHGNCHLIFRRGDAGIVGINKCGNAVIASINTSGSVLRWNTDYVDALGSGSTVRITGGSYTFDIPARTARMWKR</sequence>
<dbReference type="EC" id="3.2.1.1" evidence="6"/>
<accession>A0A918SZE9</accession>